<dbReference type="Proteomes" id="UP001180840">
    <property type="component" value="Unassembled WGS sequence"/>
</dbReference>
<dbReference type="InterPro" id="IPR029033">
    <property type="entry name" value="His_PPase_superfam"/>
</dbReference>
<dbReference type="PIRSF" id="PIRSF036922">
    <property type="entry name" value="RNaseH_PGAM"/>
    <property type="match status" value="1"/>
</dbReference>
<dbReference type="NCBIfam" id="NF005567">
    <property type="entry name" value="PRK07238.1"/>
    <property type="match status" value="1"/>
</dbReference>
<keyword evidence="3" id="KW-1185">Reference proteome</keyword>
<dbReference type="SUPFAM" id="SSF53254">
    <property type="entry name" value="Phosphoglycerate mutase-like"/>
    <property type="match status" value="1"/>
</dbReference>
<sequence length="401" mass="42795">MSLKVNVFADGGSRGNPGVAGSGTAVYDAATGDLLREIVYVVGRKSTNNVAEYHGLLRGLEAAAELGASEVYVFLDSKLVVEQMSGRWKIKHPDMQKLAMEARRLAQQFDRVAYTWVPRAQNTVADKLSNDAMDAAASGHEPGIVGGASAAELARADSGAPAGSAATTLFTNGNGDTSLQEHQATTAWTGATHQPTRLILLRHGQTEMSAAGVYAGLRDVPLTDLGRRQAEAAAEVLVGRGIDVVVSSPLSRCTQTADAVATRLGLTVEIINDLRECDFGDYEGKTFDEADAMDPAYHQAWVTDSALAAPNGESNEDVNKRVRAVRRQLEKRYPGKTVLVVSHVNPIKSFLRQAFGAGKSFYAKLFLPLAAISVVDLFGSQAPVPMVVRSVGEYQHIEGLK</sequence>
<dbReference type="Gene3D" id="3.40.50.1240">
    <property type="entry name" value="Phosphoglycerate mutase-like"/>
    <property type="match status" value="1"/>
</dbReference>
<reference evidence="2" key="1">
    <citation type="submission" date="2023-07" db="EMBL/GenBank/DDBJ databases">
        <title>Sequencing the genomes of 1000 actinobacteria strains.</title>
        <authorList>
            <person name="Klenk H.-P."/>
        </authorList>
    </citation>
    <scope>NUCLEOTIDE SEQUENCE</scope>
    <source>
        <strain evidence="2">DSM 107476</strain>
    </source>
</reference>
<accession>A0ABU1ZZJ1</accession>
<gene>
    <name evidence="2" type="ORF">J2S39_001494</name>
</gene>
<feature type="domain" description="RNase H type-1" evidence="1">
    <location>
        <begin position="1"/>
        <end position="142"/>
    </location>
</feature>
<dbReference type="InterPro" id="IPR014636">
    <property type="entry name" value="RNaseH/PGlycerate_mutase"/>
</dbReference>
<dbReference type="Pfam" id="PF00300">
    <property type="entry name" value="His_Phos_1"/>
    <property type="match status" value="1"/>
</dbReference>
<evidence type="ECO:0000259" key="1">
    <source>
        <dbReference type="PROSITE" id="PS50879"/>
    </source>
</evidence>
<dbReference type="InterPro" id="IPR002156">
    <property type="entry name" value="RNaseH_domain"/>
</dbReference>
<proteinExistence type="predicted"/>
<dbReference type="InterPro" id="IPR013078">
    <property type="entry name" value="His_Pase_superF_clade-1"/>
</dbReference>
<dbReference type="PANTHER" id="PTHR48100:SF1">
    <property type="entry name" value="HISTIDINE PHOSPHATASE FAMILY PROTEIN-RELATED"/>
    <property type="match status" value="1"/>
</dbReference>
<protein>
    <submittedName>
        <fullName evidence="2">Phosphoglycerate mutase</fullName>
        <ecNumber evidence="2">5.4.2.12</ecNumber>
    </submittedName>
</protein>
<comment type="caution">
    <text evidence="2">The sequence shown here is derived from an EMBL/GenBank/DDBJ whole genome shotgun (WGS) entry which is preliminary data.</text>
</comment>
<dbReference type="GO" id="GO:0004619">
    <property type="term" value="F:phosphoglycerate mutase activity"/>
    <property type="evidence" value="ECO:0007669"/>
    <property type="project" value="UniProtKB-EC"/>
</dbReference>
<evidence type="ECO:0000313" key="3">
    <source>
        <dbReference type="Proteomes" id="UP001180840"/>
    </source>
</evidence>
<dbReference type="SMART" id="SM00855">
    <property type="entry name" value="PGAM"/>
    <property type="match status" value="1"/>
</dbReference>
<dbReference type="PROSITE" id="PS50879">
    <property type="entry name" value="RNASE_H_1"/>
    <property type="match status" value="1"/>
</dbReference>
<dbReference type="CDD" id="cd07067">
    <property type="entry name" value="HP_PGM_like"/>
    <property type="match status" value="1"/>
</dbReference>
<dbReference type="PANTHER" id="PTHR48100">
    <property type="entry name" value="BROAD-SPECIFICITY PHOSPHATASE YOR283W-RELATED"/>
    <property type="match status" value="1"/>
</dbReference>
<name>A0ABU1ZZJ1_9CORY</name>
<dbReference type="EMBL" id="JAVDXZ010000001">
    <property type="protein sequence ID" value="MDR7329818.1"/>
    <property type="molecule type" value="Genomic_DNA"/>
</dbReference>
<dbReference type="InterPro" id="IPR012337">
    <property type="entry name" value="RNaseH-like_sf"/>
</dbReference>
<evidence type="ECO:0000313" key="2">
    <source>
        <dbReference type="EMBL" id="MDR7329818.1"/>
    </source>
</evidence>
<keyword evidence="2" id="KW-0413">Isomerase</keyword>
<dbReference type="EC" id="5.4.2.12" evidence="2"/>
<dbReference type="CDD" id="cd09279">
    <property type="entry name" value="RNase_HI_like"/>
    <property type="match status" value="1"/>
</dbReference>
<dbReference type="InterPro" id="IPR050275">
    <property type="entry name" value="PGM_Phosphatase"/>
</dbReference>
<dbReference type="Gene3D" id="3.30.420.10">
    <property type="entry name" value="Ribonuclease H-like superfamily/Ribonuclease H"/>
    <property type="match status" value="1"/>
</dbReference>
<dbReference type="Pfam" id="PF13456">
    <property type="entry name" value="RVT_3"/>
    <property type="match status" value="1"/>
</dbReference>
<organism evidence="2 3">
    <name type="scientific">Corynebacterium guangdongense</name>
    <dbReference type="NCBI Taxonomy" id="1783348"/>
    <lineage>
        <taxon>Bacteria</taxon>
        <taxon>Bacillati</taxon>
        <taxon>Actinomycetota</taxon>
        <taxon>Actinomycetes</taxon>
        <taxon>Mycobacteriales</taxon>
        <taxon>Corynebacteriaceae</taxon>
        <taxon>Corynebacterium</taxon>
    </lineage>
</organism>
<dbReference type="InterPro" id="IPR036397">
    <property type="entry name" value="RNaseH_sf"/>
</dbReference>
<dbReference type="SUPFAM" id="SSF53098">
    <property type="entry name" value="Ribonuclease H-like"/>
    <property type="match status" value="1"/>
</dbReference>